<proteinExistence type="predicted"/>
<dbReference type="EMBL" id="CH476637">
    <property type="protein sequence ID" value="EDN95434.1"/>
    <property type="molecule type" value="Genomic_DNA"/>
</dbReference>
<organism evidence="1 2">
    <name type="scientific">Sclerotinia sclerotiorum (strain ATCC 18683 / 1980 / Ss-1)</name>
    <name type="common">White mold</name>
    <name type="synonym">Whetzelinia sclerotiorum</name>
    <dbReference type="NCBI Taxonomy" id="665079"/>
    <lineage>
        <taxon>Eukaryota</taxon>
        <taxon>Fungi</taxon>
        <taxon>Dikarya</taxon>
        <taxon>Ascomycota</taxon>
        <taxon>Pezizomycotina</taxon>
        <taxon>Leotiomycetes</taxon>
        <taxon>Helotiales</taxon>
        <taxon>Sclerotiniaceae</taxon>
        <taxon>Sclerotinia</taxon>
    </lineage>
</organism>
<evidence type="ECO:0000313" key="2">
    <source>
        <dbReference type="Proteomes" id="UP000001312"/>
    </source>
</evidence>
<dbReference type="GeneID" id="5483845"/>
<dbReference type="KEGG" id="ssl:SS1G_11312"/>
<name>A7F142_SCLS1</name>
<protein>
    <submittedName>
        <fullName evidence="1">Uncharacterized protein</fullName>
    </submittedName>
</protein>
<gene>
    <name evidence="1" type="ORF">SS1G_11312</name>
</gene>
<dbReference type="InParanoid" id="A7F142"/>
<dbReference type="HOGENOM" id="CLU_2374078_0_0_1"/>
<reference evidence="2" key="1">
    <citation type="journal article" date="2011" name="PLoS Genet.">
        <title>Genomic analysis of the necrotrophic fungal pathogens Sclerotinia sclerotiorum and Botrytis cinerea.</title>
        <authorList>
            <person name="Amselem J."/>
            <person name="Cuomo C.A."/>
            <person name="van Kan J.A."/>
            <person name="Viaud M."/>
            <person name="Benito E.P."/>
            <person name="Couloux A."/>
            <person name="Coutinho P.M."/>
            <person name="de Vries R.P."/>
            <person name="Dyer P.S."/>
            <person name="Fillinger S."/>
            <person name="Fournier E."/>
            <person name="Gout L."/>
            <person name="Hahn M."/>
            <person name="Kohn L."/>
            <person name="Lapalu N."/>
            <person name="Plummer K.M."/>
            <person name="Pradier J.M."/>
            <person name="Quevillon E."/>
            <person name="Sharon A."/>
            <person name="Simon A."/>
            <person name="ten Have A."/>
            <person name="Tudzynski B."/>
            <person name="Tudzynski P."/>
            <person name="Wincker P."/>
            <person name="Andrew M."/>
            <person name="Anthouard V."/>
            <person name="Beever R.E."/>
            <person name="Beffa R."/>
            <person name="Benoit I."/>
            <person name="Bouzid O."/>
            <person name="Brault B."/>
            <person name="Chen Z."/>
            <person name="Choquer M."/>
            <person name="Collemare J."/>
            <person name="Cotton P."/>
            <person name="Danchin E.G."/>
            <person name="Da Silva C."/>
            <person name="Gautier A."/>
            <person name="Giraud C."/>
            <person name="Giraud T."/>
            <person name="Gonzalez C."/>
            <person name="Grossetete S."/>
            <person name="Guldener U."/>
            <person name="Henrissat B."/>
            <person name="Howlett B.J."/>
            <person name="Kodira C."/>
            <person name="Kretschmer M."/>
            <person name="Lappartient A."/>
            <person name="Leroch M."/>
            <person name="Levis C."/>
            <person name="Mauceli E."/>
            <person name="Neuveglise C."/>
            <person name="Oeser B."/>
            <person name="Pearson M."/>
            <person name="Poulain J."/>
            <person name="Poussereau N."/>
            <person name="Quesneville H."/>
            <person name="Rascle C."/>
            <person name="Schumacher J."/>
            <person name="Segurens B."/>
            <person name="Sexton A."/>
            <person name="Silva E."/>
            <person name="Sirven C."/>
            <person name="Soanes D.M."/>
            <person name="Talbot N.J."/>
            <person name="Templeton M."/>
            <person name="Yandava C."/>
            <person name="Yarden O."/>
            <person name="Zeng Q."/>
            <person name="Rollins J.A."/>
            <person name="Lebrun M.H."/>
            <person name="Dickman M."/>
        </authorList>
    </citation>
    <scope>NUCLEOTIDE SEQUENCE [LARGE SCALE GENOMIC DNA]</scope>
    <source>
        <strain evidence="2">ATCC 18683 / 1980 / Ss-1</strain>
    </source>
</reference>
<dbReference type="AlphaFoldDB" id="A7F142"/>
<sequence>MEHEKGILQDVLVYESKRKRENGNVVILNMETLVFEKMDGEVLLFWVDIWVRHKDDQRWRNPLASLMRLETSRLQAGEASSKEIIHCCISGGEER</sequence>
<accession>A7F142</accession>
<dbReference type="Proteomes" id="UP000001312">
    <property type="component" value="Unassembled WGS sequence"/>
</dbReference>
<dbReference type="RefSeq" id="XP_001588069.1">
    <property type="nucleotide sequence ID" value="XM_001588019.1"/>
</dbReference>
<keyword evidence="2" id="KW-1185">Reference proteome</keyword>
<evidence type="ECO:0000313" key="1">
    <source>
        <dbReference type="EMBL" id="EDN95434.1"/>
    </source>
</evidence>